<dbReference type="AlphaFoldDB" id="H1HQF5"/>
<dbReference type="STRING" id="999422.HMPREF9944_02399"/>
<proteinExistence type="predicted"/>
<dbReference type="PATRIC" id="fig|999422.3.peg.2514"/>
<dbReference type="HOGENOM" id="CLU_3294331_0_0_10"/>
<accession>H1HQF5</accession>
<organism evidence="1 2">
    <name type="scientific">Segatella maculosa OT 289</name>
    <dbReference type="NCBI Taxonomy" id="999422"/>
    <lineage>
        <taxon>Bacteria</taxon>
        <taxon>Pseudomonadati</taxon>
        <taxon>Bacteroidota</taxon>
        <taxon>Bacteroidia</taxon>
        <taxon>Bacteroidales</taxon>
        <taxon>Prevotellaceae</taxon>
        <taxon>Segatella</taxon>
    </lineage>
</organism>
<gene>
    <name evidence="1" type="ORF">HMPREF9944_02399</name>
</gene>
<dbReference type="Proteomes" id="UP000003167">
    <property type="component" value="Unassembled WGS sequence"/>
</dbReference>
<dbReference type="EMBL" id="AGEK01000043">
    <property type="protein sequence ID" value="EHO66176.1"/>
    <property type="molecule type" value="Genomic_DNA"/>
</dbReference>
<sequence>MPAVQFDNIYYCGAQYILSWGTKYTIVNYGIYFRRPQVVF</sequence>
<protein>
    <submittedName>
        <fullName evidence="1">Uncharacterized protein</fullName>
    </submittedName>
</protein>
<keyword evidence="2" id="KW-1185">Reference proteome</keyword>
<name>H1HQF5_9BACT</name>
<comment type="caution">
    <text evidence="1">The sequence shown here is derived from an EMBL/GenBank/DDBJ whole genome shotgun (WGS) entry which is preliminary data.</text>
</comment>
<reference evidence="1 2" key="1">
    <citation type="submission" date="2011-12" db="EMBL/GenBank/DDBJ databases">
        <title>The Genome Sequence of Prevotella maculosa OT 289.</title>
        <authorList>
            <consortium name="The Broad Institute Genome Sequencing Platform"/>
            <person name="Earl A."/>
            <person name="Ward D."/>
            <person name="Feldgarden M."/>
            <person name="Gevers D."/>
            <person name="Izard J."/>
            <person name="Blanton J.M."/>
            <person name="Mathney J."/>
            <person name="Tanner A.C."/>
            <person name="Dewhirst F.E."/>
            <person name="Young S.K."/>
            <person name="Zeng Q."/>
            <person name="Gargeya S."/>
            <person name="Fitzgerald M."/>
            <person name="Haas B."/>
            <person name="Abouelleil A."/>
            <person name="Alvarado L."/>
            <person name="Arachchi H.M."/>
            <person name="Berlin A."/>
            <person name="Chapman S.B."/>
            <person name="Gearin G."/>
            <person name="Goldberg J."/>
            <person name="Griggs A."/>
            <person name="Gujja S."/>
            <person name="Hansen M."/>
            <person name="Heiman D."/>
            <person name="Howarth C."/>
            <person name="Larimer J."/>
            <person name="Lui A."/>
            <person name="MacDonald P.J.P."/>
            <person name="McCowen C."/>
            <person name="Montmayeur A."/>
            <person name="Murphy C."/>
            <person name="Neiman D."/>
            <person name="Pearson M."/>
            <person name="Priest M."/>
            <person name="Roberts A."/>
            <person name="Saif S."/>
            <person name="Shea T."/>
            <person name="Sisk P."/>
            <person name="Stolte C."/>
            <person name="Sykes S."/>
            <person name="Wortman J."/>
            <person name="Nusbaum C."/>
            <person name="Birren B."/>
        </authorList>
    </citation>
    <scope>NUCLEOTIDE SEQUENCE [LARGE SCALE GENOMIC DNA]</scope>
    <source>
        <strain evidence="1 2">OT 289</strain>
    </source>
</reference>
<evidence type="ECO:0000313" key="2">
    <source>
        <dbReference type="Proteomes" id="UP000003167"/>
    </source>
</evidence>
<evidence type="ECO:0000313" key="1">
    <source>
        <dbReference type="EMBL" id="EHO66176.1"/>
    </source>
</evidence>